<dbReference type="KEGG" id="vg:54981321"/>
<dbReference type="EMBL" id="MF361639">
    <property type="protein sequence ID" value="ASQ41214.1"/>
    <property type="molecule type" value="Genomic_DNA"/>
</dbReference>
<name>A0A222NP69_9VIRU</name>
<organism evidence="1 2">
    <name type="scientific">Flavobacterium phage FLiP</name>
    <dbReference type="NCBI Taxonomy" id="2023716"/>
    <lineage>
        <taxon>Viruses</taxon>
        <taxon>Varidnaviria</taxon>
        <taxon>Abadenavirae</taxon>
        <taxon>Produgelaviricota</taxon>
        <taxon>Ainoaviricetes</taxon>
        <taxon>Lautamovirales</taxon>
        <taxon>Finnlakeviridae</taxon>
        <taxon>Finnlakevirus</taxon>
        <taxon>Finnlakevirus FLiP</taxon>
    </lineage>
</organism>
<dbReference type="GeneID" id="54981321"/>
<evidence type="ECO:0000313" key="2">
    <source>
        <dbReference type="Proteomes" id="UP000225886"/>
    </source>
</evidence>
<dbReference type="SMR" id="A0A222NP69"/>
<accession>A0A222NP69</accession>
<evidence type="ECO:0000313" key="1">
    <source>
        <dbReference type="EMBL" id="ASQ41214.1"/>
    </source>
</evidence>
<protein>
    <submittedName>
        <fullName evidence="1">Major capsid protein</fullName>
    </submittedName>
</protein>
<dbReference type="RefSeq" id="YP_009791151.1">
    <property type="nucleotide sequence ID" value="NC_047837.1"/>
</dbReference>
<dbReference type="Proteomes" id="UP000225886">
    <property type="component" value="Segment"/>
</dbReference>
<reference evidence="1 2" key="1">
    <citation type="journal article" date="2017" name="Proc. Natl. Acad. Sci. U.S.A.">
        <title>Virus found in a boreal lake links ssDNA and dsDNA viruses.</title>
        <authorList>
            <person name="Laanto E."/>
            <person name="Mantynen S."/>
            <person name="De Colibus L."/>
            <person name="Marjakangas J."/>
            <person name="Gillum A."/>
            <person name="Stuart D.I."/>
            <person name="Ravantti J.J."/>
            <person name="Huiskonen J.T."/>
            <person name="Sundberg L.R."/>
        </authorList>
    </citation>
    <scope>NUCLEOTIDE SEQUENCE [LARGE SCALE GENOMIC DNA]</scope>
</reference>
<sequence>MTIKYLSSETEKLMNQTVSGIDVCFTLIGVDDDSFASGSKNDYISDTPKFLDPSNVHIKATLKRGGKDYVLFSENLALLAKYSTITQGRDQWEEGVKLAAKEMVHLVYIPFSGNTNWPAHINLKDNDVLEVYVNVVRGAYGAELDANACICDVRTSPSIGVEKFIPFMTSYSIRANQATDLVNLGNDVTRIALLSMTNDVSNIPNAFTDVTLSSDRLDKNFNSNQLILEHSKCIEDSVRSHANEVDSYLIHEDIEIDSAKVHLKMNPAKIRENTIYLVRSHFQTSLEILQKAVAMEEKHQSADIAKVPATV</sequence>
<keyword evidence="2" id="KW-1185">Reference proteome</keyword>
<proteinExistence type="predicted"/>